<reference evidence="8 9" key="1">
    <citation type="submission" date="2007-03" db="EMBL/GenBank/DDBJ databases">
        <title>Complete sequence of Desulfotomaculum reducens MI-1.</title>
        <authorList>
            <consortium name="US DOE Joint Genome Institute"/>
            <person name="Copeland A."/>
            <person name="Lucas S."/>
            <person name="Lapidus A."/>
            <person name="Barry K."/>
            <person name="Detter J.C."/>
            <person name="Glavina del Rio T."/>
            <person name="Hammon N."/>
            <person name="Israni S."/>
            <person name="Dalin E."/>
            <person name="Tice H."/>
            <person name="Pitluck S."/>
            <person name="Sims D."/>
            <person name="Brettin T."/>
            <person name="Bruce D."/>
            <person name="Han C."/>
            <person name="Tapia R."/>
            <person name="Schmutz J."/>
            <person name="Larimer F."/>
            <person name="Land M."/>
            <person name="Hauser L."/>
            <person name="Kyrpides N."/>
            <person name="Kim E."/>
            <person name="Tebo B.M."/>
            <person name="Richardson P."/>
        </authorList>
    </citation>
    <scope>NUCLEOTIDE SEQUENCE [LARGE SCALE GENOMIC DNA]</scope>
    <source>
        <strain evidence="8 9">MI-1</strain>
    </source>
</reference>
<dbReference type="Proteomes" id="UP000001556">
    <property type="component" value="Chromosome"/>
</dbReference>
<evidence type="ECO:0000256" key="2">
    <source>
        <dbReference type="ARBA" id="ARBA00011044"/>
    </source>
</evidence>
<evidence type="ECO:0000256" key="4">
    <source>
        <dbReference type="ARBA" id="ARBA00023125"/>
    </source>
</evidence>
<protein>
    <submittedName>
        <fullName evidence="8">Transposase, IS605 OrfB family</fullName>
    </submittedName>
</protein>
<feature type="domain" description="Probable transposase IS891/IS1136/IS1341" evidence="6">
    <location>
        <begin position="179"/>
        <end position="274"/>
    </location>
</feature>
<proteinExistence type="inferred from homology"/>
<organism evidence="8 9">
    <name type="scientific">Desulforamulus reducens (strain ATCC BAA-1160 / DSM 100696 / MI-1)</name>
    <name type="common">Desulfotomaculum reducens</name>
    <dbReference type="NCBI Taxonomy" id="349161"/>
    <lineage>
        <taxon>Bacteria</taxon>
        <taxon>Bacillati</taxon>
        <taxon>Bacillota</taxon>
        <taxon>Clostridia</taxon>
        <taxon>Eubacteriales</taxon>
        <taxon>Peptococcaceae</taxon>
        <taxon>Desulforamulus</taxon>
    </lineage>
</organism>
<keyword evidence="9" id="KW-1185">Reference proteome</keyword>
<dbReference type="NCBIfam" id="NF040570">
    <property type="entry name" value="guided_TnpB"/>
    <property type="match status" value="1"/>
</dbReference>
<sequence length="372" mass="42339">MPAVTKTISVKLHDLTKTKLEALQDLLNISADLSRYYVTKLETLNTQSKKALHNETYTEVKSMFPGLPTGLIQTIRDKSLEAYKSYKARVNKGKKASLPVFKHSVVRFDSRTFTLHKTETCFPYFVSVSTRQKRVMLPVKYGRFQGEILAGLASGVYKFCTAELSFSYRLNCYILNISYKYDVPEQATTAVMGIDLGITNLAVLAVPGQIIKFFNGKRHNQKRDHYAELRRKLGKKKLIKKIKAIGNKEQRYMKDVNHKISRQIVNIAKQCNAVIQLEDLSNIRERAKFSHKMNRKLHNWNFHQLRSFIEYKAIAEGLKVVQVSPKYTSQGCHICGHTEKGNRPNQATFLCKACGYQANADFNASMNIAVAG</sequence>
<dbReference type="Pfam" id="PF07282">
    <property type="entry name" value="Cas12f1-like_TNB"/>
    <property type="match status" value="1"/>
</dbReference>
<feature type="domain" description="Cas12f1-like TNB" evidence="7">
    <location>
        <begin position="302"/>
        <end position="368"/>
    </location>
</feature>
<evidence type="ECO:0000256" key="1">
    <source>
        <dbReference type="ARBA" id="ARBA00008761"/>
    </source>
</evidence>
<keyword evidence="4" id="KW-0238">DNA-binding</keyword>
<dbReference type="GO" id="GO:0006310">
    <property type="term" value="P:DNA recombination"/>
    <property type="evidence" value="ECO:0007669"/>
    <property type="project" value="UniProtKB-KW"/>
</dbReference>
<dbReference type="PANTHER" id="PTHR30405:SF11">
    <property type="entry name" value="RNA-GUIDED DNA ENDONUCLEASE RV2885C-RELATED"/>
    <property type="match status" value="1"/>
</dbReference>
<dbReference type="InterPro" id="IPR051399">
    <property type="entry name" value="RNA-guided_DNA_endo/Transpos"/>
</dbReference>
<keyword evidence="3" id="KW-0815">Transposition</keyword>
<evidence type="ECO:0000256" key="3">
    <source>
        <dbReference type="ARBA" id="ARBA00022578"/>
    </source>
</evidence>
<dbReference type="GO" id="GO:0003677">
    <property type="term" value="F:DNA binding"/>
    <property type="evidence" value="ECO:0007669"/>
    <property type="project" value="UniProtKB-KW"/>
</dbReference>
<dbReference type="HOGENOM" id="CLU_032903_3_2_9"/>
<dbReference type="AlphaFoldDB" id="A4J2W1"/>
<evidence type="ECO:0000259" key="7">
    <source>
        <dbReference type="Pfam" id="PF07282"/>
    </source>
</evidence>
<dbReference type="InterPro" id="IPR010095">
    <property type="entry name" value="Cas12f1-like_TNB"/>
</dbReference>
<keyword evidence="5" id="KW-0233">DNA recombination</keyword>
<dbReference type="PANTHER" id="PTHR30405">
    <property type="entry name" value="TRANSPOSASE"/>
    <property type="match status" value="1"/>
</dbReference>
<name>A4J2W1_DESRM</name>
<dbReference type="eggNOG" id="COG0675">
    <property type="taxonomic scope" value="Bacteria"/>
</dbReference>
<dbReference type="OrthoDB" id="4278026at2"/>
<evidence type="ECO:0000313" key="8">
    <source>
        <dbReference type="EMBL" id="ABO49414.1"/>
    </source>
</evidence>
<dbReference type="NCBIfam" id="TIGR01766">
    <property type="entry name" value="IS200/IS605 family accessory protein TnpB-like domain"/>
    <property type="match status" value="1"/>
</dbReference>
<dbReference type="STRING" id="349161.Dred_0877"/>
<evidence type="ECO:0000256" key="5">
    <source>
        <dbReference type="ARBA" id="ARBA00023172"/>
    </source>
</evidence>
<accession>A4J2W1</accession>
<dbReference type="Pfam" id="PF01385">
    <property type="entry name" value="OrfB_IS605"/>
    <property type="match status" value="1"/>
</dbReference>
<dbReference type="EMBL" id="CP000612">
    <property type="protein sequence ID" value="ABO49414.1"/>
    <property type="molecule type" value="Genomic_DNA"/>
</dbReference>
<evidence type="ECO:0000313" key="9">
    <source>
        <dbReference type="Proteomes" id="UP000001556"/>
    </source>
</evidence>
<dbReference type="RefSeq" id="WP_011877244.1">
    <property type="nucleotide sequence ID" value="NC_009253.1"/>
</dbReference>
<evidence type="ECO:0000259" key="6">
    <source>
        <dbReference type="Pfam" id="PF01385"/>
    </source>
</evidence>
<gene>
    <name evidence="8" type="ordered locus">Dred_0877</name>
</gene>
<comment type="similarity">
    <text evidence="2">In the N-terminal section; belongs to the transposase 2 family.</text>
</comment>
<comment type="similarity">
    <text evidence="1">In the C-terminal section; belongs to the transposase 35 family.</text>
</comment>
<dbReference type="KEGG" id="drm:Dred_0877"/>
<dbReference type="InterPro" id="IPR001959">
    <property type="entry name" value="Transposase"/>
</dbReference>
<dbReference type="GO" id="GO:0032196">
    <property type="term" value="P:transposition"/>
    <property type="evidence" value="ECO:0007669"/>
    <property type="project" value="UniProtKB-KW"/>
</dbReference>